<dbReference type="InterPro" id="IPR036291">
    <property type="entry name" value="NAD(P)-bd_dom_sf"/>
</dbReference>
<accession>A0ABD2QDT6</accession>
<comment type="similarity">
    <text evidence="2">Belongs to the short-chain dehydrogenases/reductases (SDR) family.</text>
</comment>
<gene>
    <name evidence="3" type="ORF">Ciccas_003649</name>
</gene>
<dbReference type="Proteomes" id="UP001626550">
    <property type="component" value="Unassembled WGS sequence"/>
</dbReference>
<dbReference type="AlphaFoldDB" id="A0ABD2QDT6"/>
<keyword evidence="4" id="KW-1185">Reference proteome</keyword>
<dbReference type="PROSITE" id="PS00061">
    <property type="entry name" value="ADH_SHORT"/>
    <property type="match status" value="1"/>
</dbReference>
<dbReference type="InterPro" id="IPR002347">
    <property type="entry name" value="SDR_fam"/>
</dbReference>
<dbReference type="PANTHER" id="PTHR43658:SF8">
    <property type="entry name" value="17-BETA-HYDROXYSTEROID DEHYDROGENASE 14-RELATED"/>
    <property type="match status" value="1"/>
</dbReference>
<dbReference type="Pfam" id="PF00106">
    <property type="entry name" value="adh_short"/>
    <property type="match status" value="1"/>
</dbReference>
<protein>
    <recommendedName>
        <fullName evidence="5">SDR family oxidoreductase</fullName>
    </recommendedName>
</protein>
<name>A0ABD2QDT6_9PLAT</name>
<sequence>ISDRHAVQEYFKLFSQAHKQLDALINCAALIKSAKIYAETSQKPLPLQEIEEVMQTNLIGTFDVIRNAVPLMIESKHKKKVIINTTSTSAFDGVTSQSVYSASKAGLVSMTLPLARELAQYGIRVNSIAPGLFHSKHLLKSVMRQKEVEEYLCNINQVVNRLGKPSEFVHLVETVIDNQMLNGVNIRLDAGGRLIFS</sequence>
<proteinExistence type="inferred from homology"/>
<dbReference type="PRINTS" id="PR00080">
    <property type="entry name" value="SDRFAMILY"/>
</dbReference>
<dbReference type="Gene3D" id="3.40.50.720">
    <property type="entry name" value="NAD(P)-binding Rossmann-like Domain"/>
    <property type="match status" value="1"/>
</dbReference>
<keyword evidence="1" id="KW-0560">Oxidoreductase</keyword>
<evidence type="ECO:0000313" key="4">
    <source>
        <dbReference type="Proteomes" id="UP001626550"/>
    </source>
</evidence>
<dbReference type="PRINTS" id="PR00081">
    <property type="entry name" value="GDHRDH"/>
</dbReference>
<dbReference type="EMBL" id="JBJKFK010000343">
    <property type="protein sequence ID" value="KAL3317702.1"/>
    <property type="molecule type" value="Genomic_DNA"/>
</dbReference>
<evidence type="ECO:0000256" key="2">
    <source>
        <dbReference type="RuleBase" id="RU000363"/>
    </source>
</evidence>
<dbReference type="InterPro" id="IPR020904">
    <property type="entry name" value="Sc_DH/Rdtase_CS"/>
</dbReference>
<dbReference type="PANTHER" id="PTHR43658">
    <property type="entry name" value="SHORT-CHAIN DEHYDROGENASE/REDUCTASE"/>
    <property type="match status" value="1"/>
</dbReference>
<dbReference type="SUPFAM" id="SSF51735">
    <property type="entry name" value="NAD(P)-binding Rossmann-fold domains"/>
    <property type="match status" value="1"/>
</dbReference>
<evidence type="ECO:0008006" key="5">
    <source>
        <dbReference type="Google" id="ProtNLM"/>
    </source>
</evidence>
<dbReference type="GO" id="GO:0016491">
    <property type="term" value="F:oxidoreductase activity"/>
    <property type="evidence" value="ECO:0007669"/>
    <property type="project" value="UniProtKB-KW"/>
</dbReference>
<evidence type="ECO:0000256" key="1">
    <source>
        <dbReference type="ARBA" id="ARBA00023002"/>
    </source>
</evidence>
<evidence type="ECO:0000313" key="3">
    <source>
        <dbReference type="EMBL" id="KAL3317702.1"/>
    </source>
</evidence>
<feature type="non-terminal residue" evidence="3">
    <location>
        <position position="1"/>
    </location>
</feature>
<comment type="caution">
    <text evidence="3">The sequence shown here is derived from an EMBL/GenBank/DDBJ whole genome shotgun (WGS) entry which is preliminary data.</text>
</comment>
<reference evidence="3 4" key="1">
    <citation type="submission" date="2024-11" db="EMBL/GenBank/DDBJ databases">
        <title>Adaptive evolution of stress response genes in parasites aligns with host niche diversity.</title>
        <authorList>
            <person name="Hahn C."/>
            <person name="Resl P."/>
        </authorList>
    </citation>
    <scope>NUCLEOTIDE SEQUENCE [LARGE SCALE GENOMIC DNA]</scope>
    <source>
        <strain evidence="3">EGGRZ-B1_66</strain>
        <tissue evidence="3">Body</tissue>
    </source>
</reference>
<organism evidence="3 4">
    <name type="scientific">Cichlidogyrus casuarinus</name>
    <dbReference type="NCBI Taxonomy" id="1844966"/>
    <lineage>
        <taxon>Eukaryota</taxon>
        <taxon>Metazoa</taxon>
        <taxon>Spiralia</taxon>
        <taxon>Lophotrochozoa</taxon>
        <taxon>Platyhelminthes</taxon>
        <taxon>Monogenea</taxon>
        <taxon>Monopisthocotylea</taxon>
        <taxon>Dactylogyridea</taxon>
        <taxon>Ancyrocephalidae</taxon>
        <taxon>Cichlidogyrus</taxon>
    </lineage>
</organism>